<gene>
    <name evidence="1" type="ORF">CHARACLAT_000432</name>
</gene>
<sequence length="115" mass="13034">MYEDHLRSSEMVVPKNLKWSTADTVLLRMVRGVYGGGVLRKPGQANVSILCRILCVLTLSAQSAGCLLSHWPCTFSSITSSFTFISIVRHRIYESKIMYISWTKKGRYECAHSMK</sequence>
<keyword evidence="2" id="KW-1185">Reference proteome</keyword>
<accession>A0ABU7DR34</accession>
<proteinExistence type="predicted"/>
<reference evidence="1 2" key="1">
    <citation type="submission" date="2021-06" db="EMBL/GenBank/DDBJ databases">
        <authorList>
            <person name="Palmer J.M."/>
        </authorList>
    </citation>
    <scope>NUCLEOTIDE SEQUENCE [LARGE SCALE GENOMIC DNA]</scope>
    <source>
        <strain evidence="1 2">CL_MEX2019</strain>
        <tissue evidence="1">Muscle</tissue>
    </source>
</reference>
<organism evidence="1 2">
    <name type="scientific">Characodon lateralis</name>
    <dbReference type="NCBI Taxonomy" id="208331"/>
    <lineage>
        <taxon>Eukaryota</taxon>
        <taxon>Metazoa</taxon>
        <taxon>Chordata</taxon>
        <taxon>Craniata</taxon>
        <taxon>Vertebrata</taxon>
        <taxon>Euteleostomi</taxon>
        <taxon>Actinopterygii</taxon>
        <taxon>Neopterygii</taxon>
        <taxon>Teleostei</taxon>
        <taxon>Neoteleostei</taxon>
        <taxon>Acanthomorphata</taxon>
        <taxon>Ovalentaria</taxon>
        <taxon>Atherinomorphae</taxon>
        <taxon>Cyprinodontiformes</taxon>
        <taxon>Goodeidae</taxon>
        <taxon>Characodon</taxon>
    </lineage>
</organism>
<protein>
    <submittedName>
        <fullName evidence="1">Uncharacterized protein</fullName>
    </submittedName>
</protein>
<dbReference type="Proteomes" id="UP001352852">
    <property type="component" value="Unassembled WGS sequence"/>
</dbReference>
<dbReference type="EMBL" id="JAHUTJ010032805">
    <property type="protein sequence ID" value="MED6276159.1"/>
    <property type="molecule type" value="Genomic_DNA"/>
</dbReference>
<comment type="caution">
    <text evidence="1">The sequence shown here is derived from an EMBL/GenBank/DDBJ whole genome shotgun (WGS) entry which is preliminary data.</text>
</comment>
<evidence type="ECO:0000313" key="1">
    <source>
        <dbReference type="EMBL" id="MED6276159.1"/>
    </source>
</evidence>
<evidence type="ECO:0000313" key="2">
    <source>
        <dbReference type="Proteomes" id="UP001352852"/>
    </source>
</evidence>
<name>A0ABU7DR34_9TELE</name>